<organism evidence="1 2">
    <name type="scientific">Thanatephorus cucumeris (strain AG1-IA)</name>
    <name type="common">Rice sheath blight fungus</name>
    <name type="synonym">Rhizoctonia solani</name>
    <dbReference type="NCBI Taxonomy" id="983506"/>
    <lineage>
        <taxon>Eukaryota</taxon>
        <taxon>Fungi</taxon>
        <taxon>Dikarya</taxon>
        <taxon>Basidiomycota</taxon>
        <taxon>Agaricomycotina</taxon>
        <taxon>Agaricomycetes</taxon>
        <taxon>Cantharellales</taxon>
        <taxon>Ceratobasidiaceae</taxon>
        <taxon>Rhizoctonia</taxon>
        <taxon>Rhizoctonia solani AG-1</taxon>
    </lineage>
</organism>
<sequence>MSLWCSESTISESWFDSLSVTPVAATFSLGGWRRDYSHGAQRSLSLVRVDRATKPVTSCSPKATMLSRFETCITWEPST</sequence>
<dbReference type="HOGENOM" id="CLU_2607667_0_0_1"/>
<proteinExistence type="predicted"/>
<evidence type="ECO:0000313" key="1">
    <source>
        <dbReference type="EMBL" id="ELU36777.1"/>
    </source>
</evidence>
<accession>L8WJ87</accession>
<evidence type="ECO:0000313" key="2">
    <source>
        <dbReference type="Proteomes" id="UP000011668"/>
    </source>
</evidence>
<gene>
    <name evidence="1" type="ORF">AG1IA_09193</name>
</gene>
<dbReference type="EMBL" id="AFRT01003077">
    <property type="protein sequence ID" value="ELU36777.1"/>
    <property type="molecule type" value="Genomic_DNA"/>
</dbReference>
<keyword evidence="2" id="KW-1185">Reference proteome</keyword>
<reference evidence="1 2" key="1">
    <citation type="journal article" date="2013" name="Nat. Commun.">
        <title>The evolution and pathogenic mechanisms of the rice sheath blight pathogen.</title>
        <authorList>
            <person name="Zheng A."/>
            <person name="Lin R."/>
            <person name="Xu L."/>
            <person name="Qin P."/>
            <person name="Tang C."/>
            <person name="Ai P."/>
            <person name="Zhang D."/>
            <person name="Liu Y."/>
            <person name="Sun Z."/>
            <person name="Feng H."/>
            <person name="Wang Y."/>
            <person name="Chen Y."/>
            <person name="Liang X."/>
            <person name="Fu R."/>
            <person name="Li Q."/>
            <person name="Zhang J."/>
            <person name="Yu X."/>
            <person name="Xie Z."/>
            <person name="Ding L."/>
            <person name="Guan P."/>
            <person name="Tang J."/>
            <person name="Liang Y."/>
            <person name="Wang S."/>
            <person name="Deng Q."/>
            <person name="Li S."/>
            <person name="Zhu J."/>
            <person name="Wang L."/>
            <person name="Liu H."/>
            <person name="Li P."/>
        </authorList>
    </citation>
    <scope>NUCLEOTIDE SEQUENCE [LARGE SCALE GENOMIC DNA]</scope>
    <source>
        <strain evidence="2">AG-1 IA</strain>
    </source>
</reference>
<dbReference type="Proteomes" id="UP000011668">
    <property type="component" value="Unassembled WGS sequence"/>
</dbReference>
<name>L8WJ87_THACA</name>
<comment type="caution">
    <text evidence="1">The sequence shown here is derived from an EMBL/GenBank/DDBJ whole genome shotgun (WGS) entry which is preliminary data.</text>
</comment>
<dbReference type="AlphaFoldDB" id="L8WJ87"/>
<protein>
    <submittedName>
        <fullName evidence="1">Uncharacterized protein</fullName>
    </submittedName>
</protein>